<name>A0ABR3S7R8_9PLEO</name>
<sequence length="570" mass="63670">MKTYSRSKAPSYIALSYTWGPAPYQKGRPASLQYSITLNDEIFPVQQNLYDALRHLGKHVRKRKQLFWVDALCINQEDLGERSAQVRQMKEIYECADGVFAWLGVPFDEEETRLGVELMREFNVFLRTELQNFNDDIGTVLMGINESHPSFPTTPGTKVWVAWDGIAEMLNQPYWHRVWIYQEATTPGEILFFCGEHSFDDVLLCATITLATTFSRILSFPVRFVEAGGPGGSAGDLSSARIARQKRNGGLMIDLLQQMRKAGCTNPSDRVYAPLGHAVDISAGRIAVDYSTSPVDLYVEVMRYLVLESVIGLDALGFVFMPAEDSSNQYLRTIFEPAMPSWVPEWRQRVSILGFSHKRYQAGDHPLYDPAPGPSDARIKNVELHVQGFVIDSLEITFLTSIFADPKGSWTTPLSWYKDMMGVGLDPSGLGQAIRRSLVADRSIAERGTTRNGFTYTWKRGGAVDWSLFERRRDSLDEESLVTLDNMEQAMFNVCYGRRMALLGGTVVAVLPSAAKSGDNVAAVIGGHALYLLRKVQGGFNILGECYVDGRMDGSLMRGTSRIPNTLCLI</sequence>
<feature type="domain" description="Heterokaryon incompatibility" evidence="1">
    <location>
        <begin position="12"/>
        <end position="183"/>
    </location>
</feature>
<organism evidence="2 3">
    <name type="scientific">Paraconiothyrium brasiliense</name>
    <dbReference type="NCBI Taxonomy" id="300254"/>
    <lineage>
        <taxon>Eukaryota</taxon>
        <taxon>Fungi</taxon>
        <taxon>Dikarya</taxon>
        <taxon>Ascomycota</taxon>
        <taxon>Pezizomycotina</taxon>
        <taxon>Dothideomycetes</taxon>
        <taxon>Pleosporomycetidae</taxon>
        <taxon>Pleosporales</taxon>
        <taxon>Massarineae</taxon>
        <taxon>Didymosphaeriaceae</taxon>
        <taxon>Paraconiothyrium</taxon>
    </lineage>
</organism>
<dbReference type="Proteomes" id="UP001521785">
    <property type="component" value="Unassembled WGS sequence"/>
</dbReference>
<dbReference type="PANTHER" id="PTHR24148:SF73">
    <property type="entry name" value="HET DOMAIN PROTEIN (AFU_ORTHOLOGUE AFUA_8G01020)"/>
    <property type="match status" value="1"/>
</dbReference>
<keyword evidence="3" id="KW-1185">Reference proteome</keyword>
<dbReference type="PANTHER" id="PTHR24148">
    <property type="entry name" value="ANKYRIN REPEAT DOMAIN-CONTAINING PROTEIN 39 HOMOLOG-RELATED"/>
    <property type="match status" value="1"/>
</dbReference>
<dbReference type="EMBL" id="JAKJXO020000001">
    <property type="protein sequence ID" value="KAL1612739.1"/>
    <property type="molecule type" value="Genomic_DNA"/>
</dbReference>
<comment type="caution">
    <text evidence="2">The sequence shown here is derived from an EMBL/GenBank/DDBJ whole genome shotgun (WGS) entry which is preliminary data.</text>
</comment>
<evidence type="ECO:0000313" key="2">
    <source>
        <dbReference type="EMBL" id="KAL1612739.1"/>
    </source>
</evidence>
<reference evidence="2 3" key="1">
    <citation type="submission" date="2024-02" db="EMBL/GenBank/DDBJ databases">
        <title>De novo assembly and annotation of 12 fungi associated with fruit tree decline syndrome in Ontario, Canada.</title>
        <authorList>
            <person name="Sulman M."/>
            <person name="Ellouze W."/>
            <person name="Ilyukhin E."/>
        </authorList>
    </citation>
    <scope>NUCLEOTIDE SEQUENCE [LARGE SCALE GENOMIC DNA]</scope>
    <source>
        <strain evidence="2 3">M42-189</strain>
    </source>
</reference>
<evidence type="ECO:0000259" key="1">
    <source>
        <dbReference type="Pfam" id="PF06985"/>
    </source>
</evidence>
<evidence type="ECO:0000313" key="3">
    <source>
        <dbReference type="Proteomes" id="UP001521785"/>
    </source>
</evidence>
<protein>
    <recommendedName>
        <fullName evidence="1">Heterokaryon incompatibility domain-containing protein</fullName>
    </recommendedName>
</protein>
<dbReference type="Pfam" id="PF06985">
    <property type="entry name" value="HET"/>
    <property type="match status" value="1"/>
</dbReference>
<accession>A0ABR3S7R8</accession>
<proteinExistence type="predicted"/>
<gene>
    <name evidence="2" type="ORF">SLS60_000968</name>
</gene>
<dbReference type="InterPro" id="IPR010730">
    <property type="entry name" value="HET"/>
</dbReference>
<dbReference type="InterPro" id="IPR052895">
    <property type="entry name" value="HetReg/Transcr_Mod"/>
</dbReference>